<protein>
    <submittedName>
        <fullName evidence="1">DUF1499 domain-containing protein</fullName>
    </submittedName>
</protein>
<gene>
    <name evidence="1" type="ORF">ACI1P1_19040</name>
</gene>
<organism evidence="1 2">
    <name type="scientific">Paenibacillus mesotrionivorans</name>
    <dbReference type="NCBI Taxonomy" id="3160968"/>
    <lineage>
        <taxon>Bacteria</taxon>
        <taxon>Bacillati</taxon>
        <taxon>Bacillota</taxon>
        <taxon>Bacilli</taxon>
        <taxon>Bacillales</taxon>
        <taxon>Paenibacillaceae</taxon>
        <taxon>Paenibacillus</taxon>
    </lineage>
</organism>
<keyword evidence="2" id="KW-1185">Reference proteome</keyword>
<evidence type="ECO:0000313" key="1">
    <source>
        <dbReference type="EMBL" id="MFM9330400.1"/>
    </source>
</evidence>
<dbReference type="EMBL" id="JBJURJ010000013">
    <property type="protein sequence ID" value="MFM9330400.1"/>
    <property type="molecule type" value="Genomic_DNA"/>
</dbReference>
<evidence type="ECO:0000313" key="2">
    <source>
        <dbReference type="Proteomes" id="UP001631969"/>
    </source>
</evidence>
<dbReference type="Proteomes" id="UP001631969">
    <property type="component" value="Unassembled WGS sequence"/>
</dbReference>
<comment type="caution">
    <text evidence="1">The sequence shown here is derived from an EMBL/GenBank/DDBJ whole genome shotgun (WGS) entry which is preliminary data.</text>
</comment>
<name>A0ACC7P275_9BACL</name>
<reference evidence="1" key="1">
    <citation type="submission" date="2024-12" db="EMBL/GenBank/DDBJ databases">
        <authorList>
            <person name="Wu N."/>
        </authorList>
    </citation>
    <scope>NUCLEOTIDE SEQUENCE</scope>
    <source>
        <strain evidence="1">P15</strain>
    </source>
</reference>
<proteinExistence type="predicted"/>
<accession>A0ACC7P275</accession>
<sequence length="127" mass="14384">MLKRTLIGIIRSHELTGEKAKDPALKTKHYKLPKAKAWDEVVSTLKKMNGYKLLHEVPNVGEIVLERRTITGRTQDITLTVFDLGPSKSAVDIYSASRGSMGDLGSNYRIILEIYRELDRKLAPYKI</sequence>